<organism evidence="1 2">
    <name type="scientific">Pseudomonas syringae pv. maculicola</name>
    <dbReference type="NCBI Taxonomy" id="59511"/>
    <lineage>
        <taxon>Bacteria</taxon>
        <taxon>Pseudomonadati</taxon>
        <taxon>Pseudomonadota</taxon>
        <taxon>Gammaproteobacteria</taxon>
        <taxon>Pseudomonadales</taxon>
        <taxon>Pseudomonadaceae</taxon>
        <taxon>Pseudomonas</taxon>
    </lineage>
</organism>
<feature type="non-terminal residue" evidence="1">
    <location>
        <position position="1"/>
    </location>
</feature>
<proteinExistence type="predicted"/>
<comment type="caution">
    <text evidence="1">The sequence shown here is derived from an EMBL/GenBank/DDBJ whole genome shotgun (WGS) entry which is preliminary data.</text>
</comment>
<evidence type="ECO:0000313" key="1">
    <source>
        <dbReference type="EMBL" id="RML55280.1"/>
    </source>
</evidence>
<evidence type="ECO:0008006" key="3">
    <source>
        <dbReference type="Google" id="ProtNLM"/>
    </source>
</evidence>
<gene>
    <name evidence="1" type="ORF">APX70_03660</name>
</gene>
<accession>A0A3M2WUQ3</accession>
<dbReference type="InterPro" id="IPR014553">
    <property type="entry name" value="Aminopept"/>
</dbReference>
<dbReference type="Proteomes" id="UP000282378">
    <property type="component" value="Unassembled WGS sequence"/>
</dbReference>
<sequence>AAEFERLRRDYRQMRDEQWAGDKRFDGWVNGPMNNAKLLPFGLYDQWVPAFAALFRQVNGDWPAFYQAVEALGGLPVESRKTALRRLMH</sequence>
<dbReference type="Pfam" id="PF10023">
    <property type="entry name" value="Aminopep"/>
    <property type="match status" value="1"/>
</dbReference>
<dbReference type="EMBL" id="RBNL01003243">
    <property type="protein sequence ID" value="RML55280.1"/>
    <property type="molecule type" value="Genomic_DNA"/>
</dbReference>
<name>A0A3M2WUQ3_PSEYM</name>
<protein>
    <recommendedName>
        <fullName evidence="3">Aminopeptidase</fullName>
    </recommendedName>
</protein>
<evidence type="ECO:0000313" key="2">
    <source>
        <dbReference type="Proteomes" id="UP000282378"/>
    </source>
</evidence>
<reference evidence="1 2" key="1">
    <citation type="submission" date="2018-08" db="EMBL/GenBank/DDBJ databases">
        <title>Recombination of ecologically and evolutionarily significant loci maintains genetic cohesion in the Pseudomonas syringae species complex.</title>
        <authorList>
            <person name="Dillon M."/>
            <person name="Thakur S."/>
            <person name="Almeida R.N.D."/>
            <person name="Weir B.S."/>
            <person name="Guttman D.S."/>
        </authorList>
    </citation>
    <scope>NUCLEOTIDE SEQUENCE [LARGE SCALE GENOMIC DNA]</scope>
    <source>
        <strain evidence="1 2">88_10</strain>
    </source>
</reference>
<dbReference type="AlphaFoldDB" id="A0A3M2WUQ3"/>